<keyword evidence="12" id="KW-1185">Reference proteome</keyword>
<comment type="pathway">
    <text evidence="10">Lipid metabolism; phospholipid metabolism.</text>
</comment>
<reference evidence="11 12" key="1">
    <citation type="submission" date="2023-02" db="EMBL/GenBank/DDBJ databases">
        <title>Host association and intracellularity evolved multiple times independently in the Rickettsiales.</title>
        <authorList>
            <person name="Castelli M."/>
            <person name="Nardi T."/>
            <person name="Gammuto L."/>
            <person name="Bellinzona G."/>
            <person name="Sabaneyeva E."/>
            <person name="Potekhin A."/>
            <person name="Serra V."/>
            <person name="Petroni G."/>
            <person name="Sassera D."/>
        </authorList>
    </citation>
    <scope>NUCLEOTIDE SEQUENCE [LARGE SCALE GENOMIC DNA]</scope>
    <source>
        <strain evidence="11 12">BOD18</strain>
    </source>
</reference>
<keyword evidence="11" id="KW-0012">Acyltransferase</keyword>
<dbReference type="EC" id="2.3.1.274" evidence="8 10"/>
<proteinExistence type="inferred from homology"/>
<dbReference type="PANTHER" id="PTHR30100">
    <property type="entry name" value="FATTY ACID/PHOSPHOLIPID SYNTHESIS PROTEIN PLSX"/>
    <property type="match status" value="1"/>
</dbReference>
<accession>A0ABU5L8Z6</accession>
<comment type="catalytic activity">
    <reaction evidence="1 10">
        <text>a fatty acyl-[ACP] + phosphate = an acyl phosphate + holo-[ACP]</text>
        <dbReference type="Rhea" id="RHEA:42292"/>
        <dbReference type="Rhea" id="RHEA-COMP:9685"/>
        <dbReference type="Rhea" id="RHEA-COMP:14125"/>
        <dbReference type="ChEBI" id="CHEBI:43474"/>
        <dbReference type="ChEBI" id="CHEBI:59918"/>
        <dbReference type="ChEBI" id="CHEBI:64479"/>
        <dbReference type="ChEBI" id="CHEBI:138651"/>
        <dbReference type="EC" id="2.3.1.274"/>
    </reaction>
</comment>
<dbReference type="EMBL" id="JARGYT010000070">
    <property type="protein sequence ID" value="MDZ5762597.1"/>
    <property type="molecule type" value="Genomic_DNA"/>
</dbReference>
<evidence type="ECO:0000256" key="1">
    <source>
        <dbReference type="ARBA" id="ARBA00001232"/>
    </source>
</evidence>
<evidence type="ECO:0000256" key="3">
    <source>
        <dbReference type="ARBA" id="ARBA00022516"/>
    </source>
</evidence>
<keyword evidence="4 10" id="KW-0808">Transferase</keyword>
<evidence type="ECO:0000313" key="12">
    <source>
        <dbReference type="Proteomes" id="UP001293791"/>
    </source>
</evidence>
<dbReference type="NCBIfam" id="TIGR00182">
    <property type="entry name" value="plsX"/>
    <property type="match status" value="1"/>
</dbReference>
<evidence type="ECO:0000256" key="10">
    <source>
        <dbReference type="HAMAP-Rule" id="MF_00019"/>
    </source>
</evidence>
<dbReference type="SUPFAM" id="SSF53659">
    <property type="entry name" value="Isocitrate/Isopropylmalate dehydrogenase-like"/>
    <property type="match status" value="1"/>
</dbReference>
<name>A0ABU5L8Z6_9RICK</name>
<evidence type="ECO:0000256" key="4">
    <source>
        <dbReference type="ARBA" id="ARBA00022679"/>
    </source>
</evidence>
<dbReference type="HAMAP" id="MF_00019">
    <property type="entry name" value="PlsX"/>
    <property type="match status" value="1"/>
</dbReference>
<evidence type="ECO:0000256" key="5">
    <source>
        <dbReference type="ARBA" id="ARBA00023098"/>
    </source>
</evidence>
<keyword evidence="3 10" id="KW-0444">Lipid biosynthesis</keyword>
<evidence type="ECO:0000313" key="11">
    <source>
        <dbReference type="EMBL" id="MDZ5762597.1"/>
    </source>
</evidence>
<keyword evidence="2 10" id="KW-0963">Cytoplasm</keyword>
<evidence type="ECO:0000256" key="9">
    <source>
        <dbReference type="ARBA" id="ARBA00046608"/>
    </source>
</evidence>
<evidence type="ECO:0000256" key="8">
    <source>
        <dbReference type="ARBA" id="ARBA00024069"/>
    </source>
</evidence>
<evidence type="ECO:0000256" key="6">
    <source>
        <dbReference type="ARBA" id="ARBA00023209"/>
    </source>
</evidence>
<keyword evidence="7 10" id="KW-1208">Phospholipid metabolism</keyword>
<comment type="subunit">
    <text evidence="9 10">Homodimer. Probably interacts with PlsY.</text>
</comment>
<gene>
    <name evidence="10" type="primary">plsX</name>
    <name evidence="11" type="ORF">Cyrtocomes_00987</name>
</gene>
<sequence>MTYSVSISIDAMGGALAPNCVVEAISVAQKLYKDVKFNVFGDSGVLSNLFAKYCINPSSCEIIHTTSVILDTDSPVRALRHLTDSSMRRAIESVKNGYADACISAGNTGVLFMMSRQILGTLKHIKRPVISGVFPNKKGKCVFLDMGANIEFNANSMFQSAVMGASFAKAVLGIENPKIGILNVGEEKGKGRSVESEVFDILKSSGLDFVGFVEGNDIAAGIADVVVTDGFSGNLVLKAIEGTARMILDMVKDTFKSTLLARLAAFLLRKQLRERFMQLDPNHNNGAMLIGINGIVVKSHGGANPSGFLNAIKVARSLAKDNVNSHIIEELEILESRGIGLDMLDKIKHTSAKIFGFDK</sequence>
<evidence type="ECO:0000256" key="2">
    <source>
        <dbReference type="ARBA" id="ARBA00022490"/>
    </source>
</evidence>
<dbReference type="RefSeq" id="WP_322498055.1">
    <property type="nucleotide sequence ID" value="NZ_JARGYT010000070.1"/>
</dbReference>
<evidence type="ECO:0000256" key="7">
    <source>
        <dbReference type="ARBA" id="ARBA00023264"/>
    </source>
</evidence>
<comment type="function">
    <text evidence="10">Catalyzes the reversible formation of acyl-phosphate (acyl-PO(4)) from acyl-[acyl-carrier-protein] (acyl-ACP). This enzyme utilizes acyl-ACP as fatty acyl donor, but not acyl-CoA.</text>
</comment>
<dbReference type="InterPro" id="IPR003664">
    <property type="entry name" value="FA_synthesis"/>
</dbReference>
<dbReference type="PIRSF" id="PIRSF002465">
    <property type="entry name" value="Phsphlp_syn_PlsX"/>
    <property type="match status" value="1"/>
</dbReference>
<comment type="caution">
    <text evidence="11">The sequence shown here is derived from an EMBL/GenBank/DDBJ whole genome shotgun (WGS) entry which is preliminary data.</text>
</comment>
<keyword evidence="5 10" id="KW-0443">Lipid metabolism</keyword>
<comment type="similarity">
    <text evidence="10">Belongs to the PlsX family.</text>
</comment>
<dbReference type="Gene3D" id="3.40.718.10">
    <property type="entry name" value="Isopropylmalate Dehydrogenase"/>
    <property type="match status" value="1"/>
</dbReference>
<dbReference type="InterPro" id="IPR012281">
    <property type="entry name" value="Phospholipid_synth_PlsX-like"/>
</dbReference>
<keyword evidence="6 10" id="KW-0594">Phospholipid biosynthesis</keyword>
<organism evidence="11 12">
    <name type="scientific">Candidatus Cyrtobacter comes</name>
    <dbReference type="NCBI Taxonomy" id="675776"/>
    <lineage>
        <taxon>Bacteria</taxon>
        <taxon>Pseudomonadati</taxon>
        <taxon>Pseudomonadota</taxon>
        <taxon>Alphaproteobacteria</taxon>
        <taxon>Rickettsiales</taxon>
        <taxon>Candidatus Midichloriaceae</taxon>
        <taxon>Candidatus Cyrtobacter</taxon>
    </lineage>
</organism>
<dbReference type="Pfam" id="PF02504">
    <property type="entry name" value="FA_synthesis"/>
    <property type="match status" value="1"/>
</dbReference>
<dbReference type="GO" id="GO:0016746">
    <property type="term" value="F:acyltransferase activity"/>
    <property type="evidence" value="ECO:0007669"/>
    <property type="project" value="UniProtKB-KW"/>
</dbReference>
<dbReference type="Proteomes" id="UP001293791">
    <property type="component" value="Unassembled WGS sequence"/>
</dbReference>
<comment type="subcellular location">
    <subcellularLocation>
        <location evidence="10">Cytoplasm</location>
    </subcellularLocation>
    <text evidence="10">Associated with the membrane possibly through PlsY.</text>
</comment>
<protein>
    <recommendedName>
        <fullName evidence="8 10">Phosphate acyltransferase</fullName>
        <ecNumber evidence="8 10">2.3.1.274</ecNumber>
    </recommendedName>
    <alternativeName>
        <fullName evidence="10">Acyl-ACP phosphotransacylase</fullName>
    </alternativeName>
    <alternativeName>
        <fullName evidence="10">Acyl-[acyl-carrier-protein]--phosphate acyltransferase</fullName>
    </alternativeName>
    <alternativeName>
        <fullName evidence="10">Phosphate-acyl-ACP acyltransferase</fullName>
    </alternativeName>
</protein>
<dbReference type="PANTHER" id="PTHR30100:SF1">
    <property type="entry name" value="PHOSPHATE ACYLTRANSFERASE"/>
    <property type="match status" value="1"/>
</dbReference>